<evidence type="ECO:0000313" key="2">
    <source>
        <dbReference type="EMBL" id="MBE0368394.1"/>
    </source>
</evidence>
<reference evidence="2 3" key="1">
    <citation type="submission" date="2015-03" db="EMBL/GenBank/DDBJ databases">
        <title>Genome sequence of Pseudoalteromonas aurantia.</title>
        <authorList>
            <person name="Xie B.-B."/>
            <person name="Rong J.-C."/>
            <person name="Qin Q.-L."/>
            <person name="Zhang Y.-Z."/>
        </authorList>
    </citation>
    <scope>NUCLEOTIDE SEQUENCE [LARGE SCALE GENOMIC DNA]</scope>
    <source>
        <strain evidence="2 3">208</strain>
    </source>
</reference>
<dbReference type="SMART" id="SM01034">
    <property type="entry name" value="BLUF"/>
    <property type="match status" value="1"/>
</dbReference>
<protein>
    <recommendedName>
        <fullName evidence="1">BLUF domain-containing protein</fullName>
    </recommendedName>
</protein>
<dbReference type="Pfam" id="PF04940">
    <property type="entry name" value="BLUF"/>
    <property type="match status" value="1"/>
</dbReference>
<dbReference type="SUPFAM" id="SSF54975">
    <property type="entry name" value="Acylphosphatase/BLUF domain-like"/>
    <property type="match status" value="1"/>
</dbReference>
<dbReference type="InterPro" id="IPR036046">
    <property type="entry name" value="Acylphosphatase-like_dom_sf"/>
</dbReference>
<dbReference type="InterPro" id="IPR007024">
    <property type="entry name" value="BLUF_domain"/>
</dbReference>
<organism evidence="2 3">
    <name type="scientific">Pseudoalteromonas aurantia 208</name>
    <dbReference type="NCBI Taxonomy" id="1314867"/>
    <lineage>
        <taxon>Bacteria</taxon>
        <taxon>Pseudomonadati</taxon>
        <taxon>Pseudomonadota</taxon>
        <taxon>Gammaproteobacteria</taxon>
        <taxon>Alteromonadales</taxon>
        <taxon>Pseudoalteromonadaceae</taxon>
        <taxon>Pseudoalteromonas</taxon>
    </lineage>
</organism>
<dbReference type="PROSITE" id="PS50925">
    <property type="entry name" value="BLUF"/>
    <property type="match status" value="1"/>
</dbReference>
<dbReference type="EMBL" id="AQGV01000012">
    <property type="protein sequence ID" value="MBE0368394.1"/>
    <property type="molecule type" value="Genomic_DNA"/>
</dbReference>
<proteinExistence type="predicted"/>
<accession>A0ABR9EBQ7</accession>
<dbReference type="Proteomes" id="UP000615755">
    <property type="component" value="Unassembled WGS sequence"/>
</dbReference>
<gene>
    <name evidence="2" type="ORF">PAUR_a1983</name>
</gene>
<sequence length="140" mass="16166">MFLTRLLYASTASEQFKPLDIEDILTKARKNNGKLDITGMLCFSNNYFLQSIESSRANVNELYHKILNDKRHSNITLLDYKEISEREFGNWSMSYVPDTSLTASLNLRFSESSIFNPYKMSGESAHKMMLELRNALHNVT</sequence>
<evidence type="ECO:0000313" key="3">
    <source>
        <dbReference type="Proteomes" id="UP000615755"/>
    </source>
</evidence>
<dbReference type="Gene3D" id="3.30.70.100">
    <property type="match status" value="1"/>
</dbReference>
<evidence type="ECO:0000259" key="1">
    <source>
        <dbReference type="PROSITE" id="PS50925"/>
    </source>
</evidence>
<name>A0ABR9EBQ7_9GAMM</name>
<keyword evidence="3" id="KW-1185">Reference proteome</keyword>
<feature type="domain" description="BLUF" evidence="1">
    <location>
        <begin position="3"/>
        <end position="94"/>
    </location>
</feature>
<dbReference type="RefSeq" id="WP_192507683.1">
    <property type="nucleotide sequence ID" value="NZ_AQGV01000012.1"/>
</dbReference>
<comment type="caution">
    <text evidence="2">The sequence shown here is derived from an EMBL/GenBank/DDBJ whole genome shotgun (WGS) entry which is preliminary data.</text>
</comment>